<accession>A0ABD2KPS0</accession>
<name>A0ABD2KPS0_9BILA</name>
<protein>
    <submittedName>
        <fullName evidence="1">Uncharacterized protein</fullName>
    </submittedName>
</protein>
<reference evidence="1 2" key="1">
    <citation type="submission" date="2024-10" db="EMBL/GenBank/DDBJ databases">
        <authorList>
            <person name="Kim D."/>
        </authorList>
    </citation>
    <scope>NUCLEOTIDE SEQUENCE [LARGE SCALE GENOMIC DNA]</scope>
    <source>
        <strain evidence="1">BH-2024</strain>
    </source>
</reference>
<sequence>MRGATLICLARVQWRDGRRHIAGGRPRGSVRHLDELCPLQPAWRPEEDSNDNKNNNTTTCTKTGTTAMNAADAAVAPQIMVSGFSSGGRTLADFQRTIIVEMAMGGGGTGKAGFRPGVRPSPMTDRPPAVSKVKIFVDSSTIIWDYLCFRRNGAH</sequence>
<dbReference type="Proteomes" id="UP001620626">
    <property type="component" value="Unassembled WGS sequence"/>
</dbReference>
<evidence type="ECO:0000313" key="2">
    <source>
        <dbReference type="Proteomes" id="UP001620626"/>
    </source>
</evidence>
<proteinExistence type="predicted"/>
<gene>
    <name evidence="1" type="ORF">niasHT_028473</name>
</gene>
<evidence type="ECO:0000313" key="1">
    <source>
        <dbReference type="EMBL" id="KAL3104941.1"/>
    </source>
</evidence>
<dbReference type="EMBL" id="JBICBT010000693">
    <property type="protein sequence ID" value="KAL3104941.1"/>
    <property type="molecule type" value="Genomic_DNA"/>
</dbReference>
<organism evidence="1 2">
    <name type="scientific">Heterodera trifolii</name>
    <dbReference type="NCBI Taxonomy" id="157864"/>
    <lineage>
        <taxon>Eukaryota</taxon>
        <taxon>Metazoa</taxon>
        <taxon>Ecdysozoa</taxon>
        <taxon>Nematoda</taxon>
        <taxon>Chromadorea</taxon>
        <taxon>Rhabditida</taxon>
        <taxon>Tylenchina</taxon>
        <taxon>Tylenchomorpha</taxon>
        <taxon>Tylenchoidea</taxon>
        <taxon>Heteroderidae</taxon>
        <taxon>Heteroderinae</taxon>
        <taxon>Heterodera</taxon>
    </lineage>
</organism>
<comment type="caution">
    <text evidence="1">The sequence shown here is derived from an EMBL/GenBank/DDBJ whole genome shotgun (WGS) entry which is preliminary data.</text>
</comment>
<keyword evidence="2" id="KW-1185">Reference proteome</keyword>
<dbReference type="AlphaFoldDB" id="A0ABD2KPS0"/>